<sequence>MSDYNFAYLDEKTKRMIRRAILKGLAIPGYQVPFASREMPMPYGWGTGGVQVSAAVLMPDDTFKVIEQGADDTTNAVSIRRFFQKTAGIAVTEATVDASVIQTRHRIPEQDLRSDQIIVYQVPIPEPLRFLEPSEVETRKMHSLEEYGLMHVKLYEDISQHGDIATAYAYPVKVEGRYVMDPSPIPKFDNPKLEMVGIQLFGAGREQRIYAIPPYTKVVSLDFDDYPFQPTKADHACDLCGAVDSYLDELIMDDDGGRMFMCSDTDYCSMRRKRGHTGAQGVPYAEDAA</sequence>
<dbReference type="SFLD" id="SFLDF00379">
    <property type="entry name" value="Phosphonate_metabolism_(PhnJ)"/>
    <property type="match status" value="1"/>
</dbReference>
<proteinExistence type="predicted"/>
<reference evidence="1" key="1">
    <citation type="journal article" date="2006" name="Appl. Environ. Microbiol.">
        <title>Comparative genomics of DNA fragments from six Antarctic marine planktonic bacteria.</title>
        <authorList>
            <person name="Grzymski J.J."/>
            <person name="Carter B.J."/>
            <person name="DeLong E.F."/>
            <person name="Feldman R.A."/>
            <person name="Ghadiri A."/>
            <person name="Murray A.E."/>
        </authorList>
    </citation>
    <scope>NUCLEOTIDE SEQUENCE</scope>
</reference>
<dbReference type="InterPro" id="IPR010306">
    <property type="entry name" value="PhnJ"/>
</dbReference>
<dbReference type="GO" id="GO:0019700">
    <property type="term" value="P:organic phosphonate catabolic process"/>
    <property type="evidence" value="ECO:0007669"/>
    <property type="project" value="InterPro"/>
</dbReference>
<dbReference type="Pfam" id="PF06007">
    <property type="entry name" value="PhnJ"/>
    <property type="match status" value="1"/>
</dbReference>
<dbReference type="EMBL" id="DQ295239">
    <property type="protein sequence ID" value="ABC25320.1"/>
    <property type="molecule type" value="Genomic_DNA"/>
</dbReference>
<dbReference type="GO" id="GO:0016829">
    <property type="term" value="F:lyase activity"/>
    <property type="evidence" value="ECO:0007669"/>
    <property type="project" value="InterPro"/>
</dbReference>
<organism evidence="1">
    <name type="scientific">uncultured marine bacterium Ant24C4</name>
    <dbReference type="NCBI Taxonomy" id="360425"/>
    <lineage>
        <taxon>Bacteria</taxon>
        <taxon>environmental samples</taxon>
    </lineage>
</organism>
<dbReference type="PIRSF" id="PIRSF011468">
    <property type="entry name" value="PhnJ"/>
    <property type="match status" value="1"/>
</dbReference>
<name>Q2PYA7_9BACT</name>
<dbReference type="GO" id="GO:0051539">
    <property type="term" value="F:4 iron, 4 sulfur cluster binding"/>
    <property type="evidence" value="ECO:0007669"/>
    <property type="project" value="InterPro"/>
</dbReference>
<accession>Q2PYA7</accession>
<evidence type="ECO:0000313" key="1">
    <source>
        <dbReference type="EMBL" id="ABC25320.1"/>
    </source>
</evidence>
<dbReference type="AlphaFoldDB" id="Q2PYA7"/>
<protein>
    <submittedName>
        <fullName evidence="1">PhnJ-like protein</fullName>
    </submittedName>
</protein>
<dbReference type="SFLD" id="SFLDS00033">
    <property type="entry name" value="Radical_SAM_Phosphonate_Metabo"/>
    <property type="match status" value="1"/>
</dbReference>
<dbReference type="SFLD" id="SFLDG01115">
    <property type="entry name" value="Phosphonate_metabolism_(PhnJ)"/>
    <property type="match status" value="1"/>
</dbReference>